<dbReference type="EMBL" id="LSMT01004294">
    <property type="protein sequence ID" value="PFX11031.1"/>
    <property type="molecule type" value="Genomic_DNA"/>
</dbReference>
<accession>A0A2B4QZY6</accession>
<dbReference type="InterPro" id="IPR008042">
    <property type="entry name" value="Retrotrans_Pao"/>
</dbReference>
<proteinExistence type="predicted"/>
<feature type="non-terminal residue" evidence="1">
    <location>
        <position position="1"/>
    </location>
</feature>
<protein>
    <submittedName>
        <fullName evidence="1">Uncharacterized protein</fullName>
    </submittedName>
</protein>
<reference evidence="2" key="1">
    <citation type="journal article" date="2017" name="bioRxiv">
        <title>Comparative analysis of the genomes of Stylophora pistillata and Acropora digitifera provides evidence for extensive differences between species of corals.</title>
        <authorList>
            <person name="Voolstra C.R."/>
            <person name="Li Y."/>
            <person name="Liew Y.J."/>
            <person name="Baumgarten S."/>
            <person name="Zoccola D."/>
            <person name="Flot J.-F."/>
            <person name="Tambutte S."/>
            <person name="Allemand D."/>
            <person name="Aranda M."/>
        </authorList>
    </citation>
    <scope>NUCLEOTIDE SEQUENCE [LARGE SCALE GENOMIC DNA]</scope>
</reference>
<dbReference type="AlphaFoldDB" id="A0A2B4QZY6"/>
<keyword evidence="2" id="KW-1185">Reference proteome</keyword>
<name>A0A2B4QZY6_STYPI</name>
<dbReference type="Pfam" id="PF05380">
    <property type="entry name" value="Peptidase_A17"/>
    <property type="match status" value="1"/>
</dbReference>
<evidence type="ECO:0000313" key="2">
    <source>
        <dbReference type="Proteomes" id="UP000225706"/>
    </source>
</evidence>
<gene>
    <name evidence="1" type="ORF">AWC38_SpisGene25554</name>
</gene>
<sequence>EGKAVELIEGLRQSCKKGGFRLTKFTSNSRAVLESIPEDERSKEVRSITLDCHNLPIERALGIQWCVQSDCFGFRIVINSKPFTRRGVMSTISSIFDPLGFIAPFTLLAKKLLQDFCRNEDLDWDDDIPEDCRSKWLRWCGKLPLLEQFHIDWCYKPPGFGPVVSRQLHLFSDASTVGDFTSPMQWKYVDTSSNPADDASRGLSAAGLLQQQRWSNGPHFLGKSEKDWPQQPFPVGEVSDDDPEVRKVASAGIMVMEATATSLNKRIEYHSSWYRLRLSVAAFLRIKAVLRKRPGFSRDRFRPWSSKVGREVTTS</sequence>
<comment type="caution">
    <text evidence="1">The sequence shown here is derived from an EMBL/GenBank/DDBJ whole genome shotgun (WGS) entry which is preliminary data.</text>
</comment>
<dbReference type="Proteomes" id="UP000225706">
    <property type="component" value="Unassembled WGS sequence"/>
</dbReference>
<organism evidence="1 2">
    <name type="scientific">Stylophora pistillata</name>
    <name type="common">Smooth cauliflower coral</name>
    <dbReference type="NCBI Taxonomy" id="50429"/>
    <lineage>
        <taxon>Eukaryota</taxon>
        <taxon>Metazoa</taxon>
        <taxon>Cnidaria</taxon>
        <taxon>Anthozoa</taxon>
        <taxon>Hexacorallia</taxon>
        <taxon>Scleractinia</taxon>
        <taxon>Astrocoeniina</taxon>
        <taxon>Pocilloporidae</taxon>
        <taxon>Stylophora</taxon>
    </lineage>
</organism>
<dbReference type="STRING" id="50429.A0A2B4QZY6"/>
<evidence type="ECO:0000313" key="1">
    <source>
        <dbReference type="EMBL" id="PFX11031.1"/>
    </source>
</evidence>
<dbReference type="OrthoDB" id="10067762at2759"/>
<dbReference type="PANTHER" id="PTHR47331">
    <property type="entry name" value="PHD-TYPE DOMAIN-CONTAINING PROTEIN"/>
    <property type="match status" value="1"/>
</dbReference>